<protein>
    <recommendedName>
        <fullName evidence="3">PD-(D/E)XK nuclease superfamily protein</fullName>
    </recommendedName>
</protein>
<dbReference type="HOGENOM" id="CLU_727355_0_0_4"/>
<evidence type="ECO:0000313" key="2">
    <source>
        <dbReference type="Proteomes" id="UP000002429"/>
    </source>
</evidence>
<evidence type="ECO:0000313" key="1">
    <source>
        <dbReference type="EMBL" id="ABF12941.1"/>
    </source>
</evidence>
<evidence type="ECO:0008006" key="3">
    <source>
        <dbReference type="Google" id="ProtNLM"/>
    </source>
</evidence>
<dbReference type="InterPro" id="IPR029470">
    <property type="entry name" value="PDDEXK_4"/>
</dbReference>
<dbReference type="AlphaFoldDB" id="Q1LA85"/>
<dbReference type="Pfam" id="PF14281">
    <property type="entry name" value="PDDEXK_4"/>
    <property type="match status" value="1"/>
</dbReference>
<keyword evidence="2" id="KW-1185">Reference proteome</keyword>
<name>Q1LA85_CUPMC</name>
<proteinExistence type="predicted"/>
<gene>
    <name evidence="1" type="ordered locus">Rmet_6082</name>
</gene>
<dbReference type="Proteomes" id="UP000002429">
    <property type="component" value="Plasmid pMOL30"/>
</dbReference>
<dbReference type="KEGG" id="rme:Rmet_6082"/>
<dbReference type="EMBL" id="CP000354">
    <property type="protein sequence ID" value="ABF12941.1"/>
    <property type="molecule type" value="Genomic_DNA"/>
</dbReference>
<sequence length="380" mass="42282">MESPELNFYAVGGAGYLENPTSDLMALFMGAEPQAPRWLAKALLSCLANRGLAEGIIVESVDWDGVTAEREVAQTDQESDSVKRLDLVISDGDFVLGIENKVYATARGNPFHVYDRLLAERAAGGPIIKCVLRPTDRTSDVPLGWPVVTYPDLVKTALDLLGQEFVRAPVSKWHFFYREFLNHLESLANPESGTIMSDAAFSFALKNFHALSQAADLLGEFKSQLEHDATARVRERLSAMTLEGSVALTSKQQVWRSLNQHVVEIYPASWGKYSKVVLAYGEDETDEDHALYFYVLGYISFGTEKQSIEEIKQRFYADTKNEVSSWRTHSDPADNLFEEGRSTKYLGISGMPKDATLSGALQALEDLAAWMQQFVFTPAQ</sequence>
<keyword evidence="1" id="KW-0614">Plasmid</keyword>
<organism evidence="1 2">
    <name type="scientific">Cupriavidus metallidurans (strain ATCC 43123 / DSM 2839 / NBRC 102507 / CH34)</name>
    <name type="common">Ralstonia metallidurans</name>
    <dbReference type="NCBI Taxonomy" id="266264"/>
    <lineage>
        <taxon>Bacteria</taxon>
        <taxon>Pseudomonadati</taxon>
        <taxon>Pseudomonadota</taxon>
        <taxon>Betaproteobacteria</taxon>
        <taxon>Burkholderiales</taxon>
        <taxon>Burkholderiaceae</taxon>
        <taxon>Cupriavidus</taxon>
    </lineage>
</organism>
<accession>Q1LA85</accession>
<geneLocation type="plasmid" evidence="1 2">
    <name>pMOL30</name>
</geneLocation>
<reference evidence="2" key="1">
    <citation type="journal article" date="2010" name="PLoS ONE">
        <title>The complete genome sequence of Cupriavidus metallidurans strain CH34, a master survivalist in harsh and anthropogenic environments.</title>
        <authorList>
            <person name="Janssen P.J."/>
            <person name="Van Houdt R."/>
            <person name="Moors H."/>
            <person name="Monsieurs P."/>
            <person name="Morin N."/>
            <person name="Michaux A."/>
            <person name="Benotmane M.A."/>
            <person name="Leys N."/>
            <person name="Vallaeys T."/>
            <person name="Lapidus A."/>
            <person name="Monchy S."/>
            <person name="Medigue C."/>
            <person name="Taghavi S."/>
            <person name="McCorkle S."/>
            <person name="Dunn J."/>
            <person name="van der Lelie D."/>
            <person name="Mergeay M."/>
        </authorList>
    </citation>
    <scope>NUCLEOTIDE SEQUENCE [LARGE SCALE GENOMIC DNA]</scope>
    <source>
        <strain evidence="2">ATCC 43123 / DSM 2839 / NBRC 102507 / CH34</strain>
    </source>
</reference>